<keyword evidence="4" id="KW-0378">Hydrolase</keyword>
<organism evidence="9 10">
    <name type="scientific">Halobacillus halophilus (strain ATCC 35676 / DSM 2266 / JCM 20832 / KCTC 3685 / LMG 17431 / NBRC 102448 / NCIMB 2269)</name>
    <name type="common">Sporosarcina halophila</name>
    <dbReference type="NCBI Taxonomy" id="866895"/>
    <lineage>
        <taxon>Bacteria</taxon>
        <taxon>Bacillati</taxon>
        <taxon>Bacillota</taxon>
        <taxon>Bacilli</taxon>
        <taxon>Bacillales</taxon>
        <taxon>Bacillaceae</taxon>
        <taxon>Halobacillus</taxon>
    </lineage>
</organism>
<dbReference type="InterPro" id="IPR027478">
    <property type="entry name" value="LdcA_N"/>
</dbReference>
<dbReference type="STRING" id="866895.HBHAL_2998"/>
<evidence type="ECO:0000256" key="6">
    <source>
        <dbReference type="PIRSR" id="PIRSR028757-1"/>
    </source>
</evidence>
<dbReference type="CDD" id="cd07025">
    <property type="entry name" value="Peptidase_S66"/>
    <property type="match status" value="1"/>
</dbReference>
<evidence type="ECO:0000256" key="2">
    <source>
        <dbReference type="ARBA" id="ARBA00022645"/>
    </source>
</evidence>
<keyword evidence="3" id="KW-0645">Protease</keyword>
<dbReference type="Pfam" id="PF02016">
    <property type="entry name" value="Peptidase_S66"/>
    <property type="match status" value="1"/>
</dbReference>
<dbReference type="Gene3D" id="3.40.50.10740">
    <property type="entry name" value="Class I glutamine amidotransferase-like"/>
    <property type="match status" value="1"/>
</dbReference>
<proteinExistence type="inferred from homology"/>
<keyword evidence="10" id="KW-1185">Reference proteome</keyword>
<evidence type="ECO:0000313" key="10">
    <source>
        <dbReference type="Proteomes" id="UP000007397"/>
    </source>
</evidence>
<dbReference type="InterPro" id="IPR027461">
    <property type="entry name" value="Carboxypeptidase_A_C_sf"/>
</dbReference>
<reference evidence="9 10" key="1">
    <citation type="journal article" date="2013" name="Environ. Microbiol.">
        <title>Chloride and organic osmolytes: a hybrid strategy to cope with elevated salinities by the moderately halophilic, chloride-dependent bacterium Halobacillus halophilus.</title>
        <authorList>
            <person name="Saum S.H."/>
            <person name="Pfeiffer F."/>
            <person name="Palm P."/>
            <person name="Rampp M."/>
            <person name="Schuster S.C."/>
            <person name="Muller V."/>
            <person name="Oesterhelt D."/>
        </authorList>
    </citation>
    <scope>NUCLEOTIDE SEQUENCE [LARGE SCALE GENOMIC DNA]</scope>
    <source>
        <strain evidence="10">ATCC 35676 / DSM 2266 / JCM 20832 / KCTC 3685 / LMG 17431 / NBRC 102448 / NCIMB 2269</strain>
    </source>
</reference>
<dbReference type="GO" id="GO:0006508">
    <property type="term" value="P:proteolysis"/>
    <property type="evidence" value="ECO:0007669"/>
    <property type="project" value="UniProtKB-KW"/>
</dbReference>
<dbReference type="Pfam" id="PF17676">
    <property type="entry name" value="Peptidase_S66C"/>
    <property type="match status" value="1"/>
</dbReference>
<dbReference type="Proteomes" id="UP000007397">
    <property type="component" value="Chromosome"/>
</dbReference>
<dbReference type="SUPFAM" id="SSF52317">
    <property type="entry name" value="Class I glutamine amidotransferase-like"/>
    <property type="match status" value="1"/>
</dbReference>
<name>I0JMH5_HALH3</name>
<dbReference type="Gene3D" id="3.50.30.60">
    <property type="entry name" value="LD-carboxypeptidase A C-terminal domain-like"/>
    <property type="match status" value="1"/>
</dbReference>
<protein>
    <submittedName>
        <fullName evidence="9">S66 family peptidase</fullName>
    </submittedName>
</protein>
<dbReference type="InterPro" id="IPR003507">
    <property type="entry name" value="S66_fam"/>
</dbReference>
<feature type="active site" description="Charge relay system" evidence="6">
    <location>
        <position position="276"/>
    </location>
</feature>
<dbReference type="PANTHER" id="PTHR30237:SF2">
    <property type="entry name" value="MUREIN TETRAPEPTIDE CARBOXYPEPTIDASE"/>
    <property type="match status" value="1"/>
</dbReference>
<dbReference type="PATRIC" id="fig|866895.3.peg.2017"/>
<evidence type="ECO:0000256" key="3">
    <source>
        <dbReference type="ARBA" id="ARBA00022670"/>
    </source>
</evidence>
<feature type="domain" description="LD-carboxypeptidase N-terminal" evidence="7">
    <location>
        <begin position="13"/>
        <end position="132"/>
    </location>
</feature>
<feature type="active site" description="Nucleophile" evidence="6">
    <location>
        <position position="112"/>
    </location>
</feature>
<dbReference type="SUPFAM" id="SSF141986">
    <property type="entry name" value="LD-carboxypeptidase A C-terminal domain-like"/>
    <property type="match status" value="1"/>
</dbReference>
<evidence type="ECO:0000259" key="8">
    <source>
        <dbReference type="Pfam" id="PF17676"/>
    </source>
</evidence>
<evidence type="ECO:0000256" key="5">
    <source>
        <dbReference type="ARBA" id="ARBA00022825"/>
    </source>
</evidence>
<keyword evidence="5" id="KW-0720">Serine protease</keyword>
<dbReference type="InterPro" id="IPR029062">
    <property type="entry name" value="Class_I_gatase-like"/>
</dbReference>
<dbReference type="InterPro" id="IPR040449">
    <property type="entry name" value="Peptidase_S66_N"/>
</dbReference>
<keyword evidence="2" id="KW-0121">Carboxypeptidase</keyword>
<comment type="similarity">
    <text evidence="1">Belongs to the peptidase S66 family.</text>
</comment>
<dbReference type="GO" id="GO:0004180">
    <property type="term" value="F:carboxypeptidase activity"/>
    <property type="evidence" value="ECO:0007669"/>
    <property type="project" value="UniProtKB-KW"/>
</dbReference>
<dbReference type="PANTHER" id="PTHR30237">
    <property type="entry name" value="MURAMOYLTETRAPEPTIDE CARBOXYPEPTIDASE"/>
    <property type="match status" value="1"/>
</dbReference>
<evidence type="ECO:0000256" key="1">
    <source>
        <dbReference type="ARBA" id="ARBA00010233"/>
    </source>
</evidence>
<dbReference type="InterPro" id="IPR040921">
    <property type="entry name" value="Peptidase_S66C"/>
</dbReference>
<dbReference type="MEROPS" id="S66.001"/>
<dbReference type="eggNOG" id="COG1619">
    <property type="taxonomic scope" value="Bacteria"/>
</dbReference>
<evidence type="ECO:0000256" key="4">
    <source>
        <dbReference type="ARBA" id="ARBA00022801"/>
    </source>
</evidence>
<dbReference type="KEGG" id="hhd:HBHAL_2998"/>
<feature type="active site" description="Charge relay system" evidence="6">
    <location>
        <position position="210"/>
    </location>
</feature>
<dbReference type="GO" id="GO:0008236">
    <property type="term" value="F:serine-type peptidase activity"/>
    <property type="evidence" value="ECO:0007669"/>
    <property type="project" value="UniProtKB-KW"/>
</dbReference>
<feature type="domain" description="LD-carboxypeptidase C-terminal" evidence="8">
    <location>
        <begin position="179"/>
        <end position="291"/>
    </location>
</feature>
<dbReference type="AlphaFoldDB" id="I0JMH5"/>
<evidence type="ECO:0000313" key="9">
    <source>
        <dbReference type="EMBL" id="CCG45345.1"/>
    </source>
</evidence>
<dbReference type="HOGENOM" id="CLU_034346_3_1_9"/>
<evidence type="ECO:0000259" key="7">
    <source>
        <dbReference type="Pfam" id="PF02016"/>
    </source>
</evidence>
<sequence>MVKAQRLNYGDRVGVIAPAGPPIEEDLKRGLDVLRSLGLDPVLGAHVLNQDHTFSYLAARDEARLEDLHRMFLDPCIKAVFCARGGYGTARLAPYLDYSMISCNPKVFWGYSDITYLHTAIYKYSNLVTFHGPMVASDLGRTPLNNETILSLGQLFMPKNITFRYPEFPFNSIQNGKAEGILVGGNLTVLADSMGTEFELNTDDRILFIEEINEPAYRIDAMLLQLQLAGKFAHVKGVILGDFNLKVSELAETQKVLRQFFMPYKFPVLQGFPSGHCTPNYGIPLGTRVHLDTTALLLQVEAGVN</sequence>
<dbReference type="PIRSF" id="PIRSF028757">
    <property type="entry name" value="LD-carboxypeptidase"/>
    <property type="match status" value="1"/>
</dbReference>
<accession>I0JMH5</accession>
<dbReference type="EMBL" id="HE717023">
    <property type="protein sequence ID" value="CCG45345.1"/>
    <property type="molecule type" value="Genomic_DNA"/>
</dbReference>
<gene>
    <name evidence="9" type="primary">ykfA</name>
    <name evidence="9" type="ordered locus">HBHAL_2998</name>
</gene>
<dbReference type="RefSeq" id="WP_014643237.1">
    <property type="nucleotide sequence ID" value="NC_017668.1"/>
</dbReference>